<evidence type="ECO:0000313" key="2">
    <source>
        <dbReference type="EMBL" id="KAJ7686667.1"/>
    </source>
</evidence>
<protein>
    <submittedName>
        <fullName evidence="2">Uncharacterized protein</fullName>
    </submittedName>
</protein>
<gene>
    <name evidence="2" type="ORF">B0H17DRAFT_707856</name>
</gene>
<dbReference type="EMBL" id="JARKIE010000094">
    <property type="protein sequence ID" value="KAJ7686667.1"/>
    <property type="molecule type" value="Genomic_DNA"/>
</dbReference>
<evidence type="ECO:0000313" key="3">
    <source>
        <dbReference type="Proteomes" id="UP001221757"/>
    </source>
</evidence>
<name>A0AAD7DAF3_MYCRO</name>
<dbReference type="Proteomes" id="UP001221757">
    <property type="component" value="Unassembled WGS sequence"/>
</dbReference>
<feature type="region of interest" description="Disordered" evidence="1">
    <location>
        <begin position="1"/>
        <end position="22"/>
    </location>
</feature>
<sequence>MRKGGGGVATKRDGCSGMEGECKERSTAGTYVDYKVKARWVKGINSVERASGAATADIRGTHTARSIFIHLRMLVYAGGSSTVSGSSSGRCAVLGPASACWMIFTGRIWRIGPLLRVLVDMLPDGSGVALRLSLVMPLTGRPSASVSPLVRGPSAVSPPTDARPAPAVGPRP</sequence>
<comment type="caution">
    <text evidence="2">The sequence shown here is derived from an EMBL/GenBank/DDBJ whole genome shotgun (WGS) entry which is preliminary data.</text>
</comment>
<accession>A0AAD7DAF3</accession>
<feature type="region of interest" description="Disordered" evidence="1">
    <location>
        <begin position="142"/>
        <end position="172"/>
    </location>
</feature>
<organism evidence="2 3">
    <name type="scientific">Mycena rosella</name>
    <name type="common">Pink bonnet</name>
    <name type="synonym">Agaricus rosellus</name>
    <dbReference type="NCBI Taxonomy" id="1033263"/>
    <lineage>
        <taxon>Eukaryota</taxon>
        <taxon>Fungi</taxon>
        <taxon>Dikarya</taxon>
        <taxon>Basidiomycota</taxon>
        <taxon>Agaricomycotina</taxon>
        <taxon>Agaricomycetes</taxon>
        <taxon>Agaricomycetidae</taxon>
        <taxon>Agaricales</taxon>
        <taxon>Marasmiineae</taxon>
        <taxon>Mycenaceae</taxon>
        <taxon>Mycena</taxon>
    </lineage>
</organism>
<feature type="compositionally biased region" description="Basic and acidic residues" evidence="1">
    <location>
        <begin position="10"/>
        <end position="22"/>
    </location>
</feature>
<proteinExistence type="predicted"/>
<reference evidence="2" key="1">
    <citation type="submission" date="2023-03" db="EMBL/GenBank/DDBJ databases">
        <title>Massive genome expansion in bonnet fungi (Mycena s.s.) driven by repeated elements and novel gene families across ecological guilds.</title>
        <authorList>
            <consortium name="Lawrence Berkeley National Laboratory"/>
            <person name="Harder C.B."/>
            <person name="Miyauchi S."/>
            <person name="Viragh M."/>
            <person name="Kuo A."/>
            <person name="Thoen E."/>
            <person name="Andreopoulos B."/>
            <person name="Lu D."/>
            <person name="Skrede I."/>
            <person name="Drula E."/>
            <person name="Henrissat B."/>
            <person name="Morin E."/>
            <person name="Kohler A."/>
            <person name="Barry K."/>
            <person name="LaButti K."/>
            <person name="Morin E."/>
            <person name="Salamov A."/>
            <person name="Lipzen A."/>
            <person name="Mereny Z."/>
            <person name="Hegedus B."/>
            <person name="Baldrian P."/>
            <person name="Stursova M."/>
            <person name="Weitz H."/>
            <person name="Taylor A."/>
            <person name="Grigoriev I.V."/>
            <person name="Nagy L.G."/>
            <person name="Martin F."/>
            <person name="Kauserud H."/>
        </authorList>
    </citation>
    <scope>NUCLEOTIDE SEQUENCE</scope>
    <source>
        <strain evidence="2">CBHHK067</strain>
    </source>
</reference>
<keyword evidence="3" id="KW-1185">Reference proteome</keyword>
<evidence type="ECO:0000256" key="1">
    <source>
        <dbReference type="SAM" id="MobiDB-lite"/>
    </source>
</evidence>
<dbReference type="AlphaFoldDB" id="A0AAD7DAF3"/>